<dbReference type="RefSeq" id="WP_103004042.1">
    <property type="nucleotide sequence ID" value="NZ_NBAX01000011.1"/>
</dbReference>
<dbReference type="CDD" id="cd08977">
    <property type="entry name" value="SusD"/>
    <property type="match status" value="1"/>
</dbReference>
<reference evidence="8 9" key="1">
    <citation type="submission" date="2017-03" db="EMBL/GenBank/DDBJ databases">
        <authorList>
            <person name="Afonso C.L."/>
            <person name="Miller P.J."/>
            <person name="Scott M.A."/>
            <person name="Spackman E."/>
            <person name="Goraichik I."/>
            <person name="Dimitrov K.M."/>
            <person name="Suarez D.L."/>
            <person name="Swayne D.E."/>
        </authorList>
    </citation>
    <scope>NUCLEOTIDE SEQUENCE [LARGE SCALE GENOMIC DNA]</scope>
    <source>
        <strain evidence="8 9">DNF00076</strain>
    </source>
</reference>
<evidence type="ECO:0008006" key="10">
    <source>
        <dbReference type="Google" id="ProtNLM"/>
    </source>
</evidence>
<evidence type="ECO:0000256" key="2">
    <source>
        <dbReference type="ARBA" id="ARBA00006275"/>
    </source>
</evidence>
<dbReference type="EMBL" id="NBAX01000011">
    <property type="protein sequence ID" value="PNP92413.1"/>
    <property type="molecule type" value="Genomic_DNA"/>
</dbReference>
<evidence type="ECO:0000259" key="6">
    <source>
        <dbReference type="Pfam" id="PF07980"/>
    </source>
</evidence>
<proteinExistence type="inferred from homology"/>
<keyword evidence="4" id="KW-0472">Membrane</keyword>
<dbReference type="InterPro" id="IPR011990">
    <property type="entry name" value="TPR-like_helical_dom_sf"/>
</dbReference>
<keyword evidence="3" id="KW-0732">Signal</keyword>
<dbReference type="AlphaFoldDB" id="A0A2K0XD17"/>
<dbReference type="Gene3D" id="1.25.40.390">
    <property type="match status" value="1"/>
</dbReference>
<name>A0A2K0XD17_9BACT</name>
<sequence length="505" mass="57806">MKYKNHLRTLLSTVLVFSLFSCDLDMEPENVYVDEKVYRTQKTAEAALTGSYVRLNVFLSGAPQDQNNYSNMGYALMLADLTTDNLKVRPSSTTLVAVETSQYTANEHGQLLYYVWQWGYNVIDYANNVIHGVEAYGQYKDEVKRQHIAEAKFIRAYAYFYMLCLFGDQALLGNDAGDGLVMRLEPYKGYDPNNHQPRVSNAECWKQIITDLQEAIVDLPQSVPSPSARVRANKSVAQGLLSRVYLYKGTFTNNMGELQLAEKYAAEVLNSGAYGFSNSPNEYTDNLFPSNEFSQSTGYPNPTAHSSELMFFEPSRIYTANYPNGMRYYQKRLFYVPRTAVENYAPNDVRRSQLIVTGSTSDNPNDLTTRKYCGGMYDDVIYMRLAEMKLTYAETLVRTTNSVSRQAIDQLNDIHQRAFPDGMKPQRFTVSDFLDTQSLLKAILLERRHELAYEGHYRWDLMRTNNLLKDKTLSAVTPNRWNLPVPDYELRITKGLIRQNAGYIK</sequence>
<keyword evidence="5" id="KW-0998">Cell outer membrane</keyword>
<gene>
    <name evidence="8" type="ORF">BFS16_11320</name>
</gene>
<accession>A0A2K0XD17</accession>
<evidence type="ECO:0000259" key="7">
    <source>
        <dbReference type="Pfam" id="PF14322"/>
    </source>
</evidence>
<protein>
    <recommendedName>
        <fullName evidence="10">RagB/SusD family nutrient uptake outer membrane protein</fullName>
    </recommendedName>
</protein>
<dbReference type="Pfam" id="PF07980">
    <property type="entry name" value="SusD_RagB"/>
    <property type="match status" value="1"/>
</dbReference>
<evidence type="ECO:0000256" key="3">
    <source>
        <dbReference type="ARBA" id="ARBA00022729"/>
    </source>
</evidence>
<evidence type="ECO:0000256" key="5">
    <source>
        <dbReference type="ARBA" id="ARBA00023237"/>
    </source>
</evidence>
<dbReference type="Proteomes" id="UP000236634">
    <property type="component" value="Unassembled WGS sequence"/>
</dbReference>
<dbReference type="PROSITE" id="PS51257">
    <property type="entry name" value="PROKAR_LIPOPROTEIN"/>
    <property type="match status" value="1"/>
</dbReference>
<comment type="similarity">
    <text evidence="2">Belongs to the SusD family.</text>
</comment>
<comment type="subcellular location">
    <subcellularLocation>
        <location evidence="1">Cell outer membrane</location>
    </subcellularLocation>
</comment>
<dbReference type="GO" id="GO:0009279">
    <property type="term" value="C:cell outer membrane"/>
    <property type="evidence" value="ECO:0007669"/>
    <property type="project" value="UniProtKB-SubCell"/>
</dbReference>
<organism evidence="8 9">
    <name type="scientific">Hoylesella timonensis</name>
    <dbReference type="NCBI Taxonomy" id="386414"/>
    <lineage>
        <taxon>Bacteria</taxon>
        <taxon>Pseudomonadati</taxon>
        <taxon>Bacteroidota</taxon>
        <taxon>Bacteroidia</taxon>
        <taxon>Bacteroidales</taxon>
        <taxon>Prevotellaceae</taxon>
        <taxon>Hoylesella</taxon>
    </lineage>
</organism>
<dbReference type="InterPro" id="IPR033985">
    <property type="entry name" value="SusD-like_N"/>
</dbReference>
<dbReference type="Pfam" id="PF14322">
    <property type="entry name" value="SusD-like_3"/>
    <property type="match status" value="1"/>
</dbReference>
<feature type="domain" description="RagB/SusD" evidence="6">
    <location>
        <begin position="378"/>
        <end position="465"/>
    </location>
</feature>
<evidence type="ECO:0000256" key="1">
    <source>
        <dbReference type="ARBA" id="ARBA00004442"/>
    </source>
</evidence>
<evidence type="ECO:0000313" key="9">
    <source>
        <dbReference type="Proteomes" id="UP000236634"/>
    </source>
</evidence>
<feature type="domain" description="SusD-like N-terminal" evidence="7">
    <location>
        <begin position="55"/>
        <end position="246"/>
    </location>
</feature>
<evidence type="ECO:0000313" key="8">
    <source>
        <dbReference type="EMBL" id="PNP92413.1"/>
    </source>
</evidence>
<evidence type="ECO:0000256" key="4">
    <source>
        <dbReference type="ARBA" id="ARBA00023136"/>
    </source>
</evidence>
<dbReference type="InterPro" id="IPR012944">
    <property type="entry name" value="SusD_RagB_dom"/>
</dbReference>
<comment type="caution">
    <text evidence="8">The sequence shown here is derived from an EMBL/GenBank/DDBJ whole genome shotgun (WGS) entry which is preliminary data.</text>
</comment>
<dbReference type="SUPFAM" id="SSF48452">
    <property type="entry name" value="TPR-like"/>
    <property type="match status" value="1"/>
</dbReference>